<evidence type="ECO:0000256" key="5">
    <source>
        <dbReference type="ARBA" id="ARBA00022670"/>
    </source>
</evidence>
<evidence type="ECO:0000256" key="2">
    <source>
        <dbReference type="ARBA" id="ARBA00004236"/>
    </source>
</evidence>
<dbReference type="SUPFAM" id="SSF56601">
    <property type="entry name" value="beta-lactamase/transpeptidase-like"/>
    <property type="match status" value="1"/>
</dbReference>
<evidence type="ECO:0000259" key="15">
    <source>
        <dbReference type="Pfam" id="PF03717"/>
    </source>
</evidence>
<evidence type="ECO:0000256" key="12">
    <source>
        <dbReference type="ARBA" id="ARBA00023316"/>
    </source>
</evidence>
<name>A0A2M7TEI0_UNCKA</name>
<dbReference type="GO" id="GO:0071555">
    <property type="term" value="P:cell wall organization"/>
    <property type="evidence" value="ECO:0007669"/>
    <property type="project" value="UniProtKB-KW"/>
</dbReference>
<feature type="transmembrane region" description="Helical" evidence="13">
    <location>
        <begin position="47"/>
        <end position="68"/>
    </location>
</feature>
<dbReference type="Proteomes" id="UP000228920">
    <property type="component" value="Unassembled WGS sequence"/>
</dbReference>
<evidence type="ECO:0000313" key="17">
    <source>
        <dbReference type="Proteomes" id="UP000228920"/>
    </source>
</evidence>
<sequence>MTELSDGIFESSVGSQSKLSRKASDTAESWKDGLTGMSSVFQSSSDIVWWRLYVLWGLMGVIVLMLLYRMFFLQVIKGEEYTVRSDRNRVYTQYIPADRGVIYDRSGVVLARNKPSFSVAVLYNEIPSAERGSVVVKLSSITGVSEEDLLHGFDQAKASPYQVTVIIPVITHEQQLVVQSQQEFLPGVSILKSSLREYPLGKEFSAILGYTGIISDTQFQEGGDGVYTYGSSIGKTGIELEYEEVLRGVMGKSAIEVEASGKTHTSISVSQPIPGGGITVSIESVVQKKLFELLEKKISEVGAWGGSAIVSDVQTGEVYAMVSMPTYDNNVFESVDNAAIVEILSDSRSLLINRAISGLYSPGSTVKMALGAMALERGTVKPDTRISGSPQIITVGGWEFPDWTYAWGRGPHGLMDVATAIANSSDIFFYKVGGGYPPECGSGGVACEVNGLGVDGVVSALRAFGFGSLTNIDLPGENPGLVPDPEWKEKQRGEDWYLGNTYHLSIGQGDLLATPIQVLQETNIVATDSATMPLHVLAQTNDEEPRDIVPMKKPVSLDSLRIVRNGMIKAVSEGIVYQFRGGAVVVGAKTGTAEFGLLDAKGQYATHAWVTGFAPVENPQISFVFMLESGDSSQFAAEVAREFTDWYFGEYKK</sequence>
<evidence type="ECO:0000256" key="11">
    <source>
        <dbReference type="ARBA" id="ARBA00023136"/>
    </source>
</evidence>
<dbReference type="PANTHER" id="PTHR30627:SF2">
    <property type="entry name" value="PEPTIDOGLYCAN D,D-TRANSPEPTIDASE MRDA"/>
    <property type="match status" value="1"/>
</dbReference>
<dbReference type="InterPro" id="IPR017790">
    <property type="entry name" value="Penicillin-binding_protein_2"/>
</dbReference>
<protein>
    <submittedName>
        <fullName evidence="16">Penicillin-binding protein 2</fullName>
    </submittedName>
</protein>
<dbReference type="SUPFAM" id="SSF56519">
    <property type="entry name" value="Penicillin binding protein dimerisation domain"/>
    <property type="match status" value="1"/>
</dbReference>
<gene>
    <name evidence="16" type="primary">mrdA</name>
    <name evidence="16" type="ORF">COY32_07195</name>
</gene>
<evidence type="ECO:0000256" key="4">
    <source>
        <dbReference type="ARBA" id="ARBA00022519"/>
    </source>
</evidence>
<accession>A0A2M7TEI0</accession>
<feature type="domain" description="Penicillin-binding protein dimerisation" evidence="15">
    <location>
        <begin position="95"/>
        <end position="264"/>
    </location>
</feature>
<evidence type="ECO:0000256" key="8">
    <source>
        <dbReference type="ARBA" id="ARBA00022960"/>
    </source>
</evidence>
<proteinExistence type="predicted"/>
<keyword evidence="12" id="KW-0961">Cell wall biogenesis/degradation</keyword>
<organism evidence="16 17">
    <name type="scientific">candidate division WWE3 bacterium CG_4_10_14_0_2_um_filter_41_14</name>
    <dbReference type="NCBI Taxonomy" id="1975072"/>
    <lineage>
        <taxon>Bacteria</taxon>
        <taxon>Katanobacteria</taxon>
    </lineage>
</organism>
<dbReference type="Gene3D" id="3.90.1310.10">
    <property type="entry name" value="Penicillin-binding protein 2a (Domain 2)"/>
    <property type="match status" value="1"/>
</dbReference>
<dbReference type="GO" id="GO:0008360">
    <property type="term" value="P:regulation of cell shape"/>
    <property type="evidence" value="ECO:0007669"/>
    <property type="project" value="UniProtKB-KW"/>
</dbReference>
<evidence type="ECO:0000313" key="16">
    <source>
        <dbReference type="EMBL" id="PIZ44083.1"/>
    </source>
</evidence>
<keyword evidence="8" id="KW-0133">Cell shape</keyword>
<reference evidence="17" key="1">
    <citation type="submission" date="2017-09" db="EMBL/GenBank/DDBJ databases">
        <title>Depth-based differentiation of microbial function through sediment-hosted aquifers and enrichment of novel symbionts in the deep terrestrial subsurface.</title>
        <authorList>
            <person name="Probst A.J."/>
            <person name="Ladd B."/>
            <person name="Jarett J.K."/>
            <person name="Geller-Mcgrath D.E."/>
            <person name="Sieber C.M.K."/>
            <person name="Emerson J.B."/>
            <person name="Anantharaman K."/>
            <person name="Thomas B.C."/>
            <person name="Malmstrom R."/>
            <person name="Stieglmeier M."/>
            <person name="Klingl A."/>
            <person name="Woyke T."/>
            <person name="Ryan C.M."/>
            <person name="Banfield J.F."/>
        </authorList>
    </citation>
    <scope>NUCLEOTIDE SEQUENCE [LARGE SCALE GENOMIC DNA]</scope>
</reference>
<evidence type="ECO:0000259" key="14">
    <source>
        <dbReference type="Pfam" id="PF00905"/>
    </source>
</evidence>
<dbReference type="GO" id="GO:0009002">
    <property type="term" value="F:serine-type D-Ala-D-Ala carboxypeptidase activity"/>
    <property type="evidence" value="ECO:0007669"/>
    <property type="project" value="InterPro"/>
</dbReference>
<keyword evidence="9" id="KW-0573">Peptidoglycan synthesis</keyword>
<keyword evidence="5" id="KW-0645">Protease</keyword>
<dbReference type="Gene3D" id="3.40.710.10">
    <property type="entry name" value="DD-peptidase/beta-lactamase superfamily"/>
    <property type="match status" value="1"/>
</dbReference>
<keyword evidence="3" id="KW-1003">Cell membrane</keyword>
<comment type="caution">
    <text evidence="16">The sequence shown here is derived from an EMBL/GenBank/DDBJ whole genome shotgun (WGS) entry which is preliminary data.</text>
</comment>
<keyword evidence="7" id="KW-0378">Hydrolase</keyword>
<evidence type="ECO:0000256" key="6">
    <source>
        <dbReference type="ARBA" id="ARBA00022692"/>
    </source>
</evidence>
<dbReference type="InterPro" id="IPR001460">
    <property type="entry name" value="PCN-bd_Tpept"/>
</dbReference>
<dbReference type="InterPro" id="IPR050515">
    <property type="entry name" value="Beta-lactam/transpept"/>
</dbReference>
<evidence type="ECO:0000256" key="9">
    <source>
        <dbReference type="ARBA" id="ARBA00022984"/>
    </source>
</evidence>
<dbReference type="EMBL" id="PFNL01000197">
    <property type="protein sequence ID" value="PIZ44083.1"/>
    <property type="molecule type" value="Genomic_DNA"/>
</dbReference>
<evidence type="ECO:0000256" key="3">
    <source>
        <dbReference type="ARBA" id="ARBA00022475"/>
    </source>
</evidence>
<dbReference type="GO" id="GO:0006508">
    <property type="term" value="P:proteolysis"/>
    <property type="evidence" value="ECO:0007669"/>
    <property type="project" value="UniProtKB-KW"/>
</dbReference>
<keyword evidence="11 13" id="KW-0472">Membrane</keyword>
<evidence type="ECO:0000256" key="10">
    <source>
        <dbReference type="ARBA" id="ARBA00022989"/>
    </source>
</evidence>
<dbReference type="GO" id="GO:0005886">
    <property type="term" value="C:plasma membrane"/>
    <property type="evidence" value="ECO:0007669"/>
    <property type="project" value="UniProtKB-SubCell"/>
</dbReference>
<keyword evidence="6 13" id="KW-0812">Transmembrane</keyword>
<evidence type="ECO:0000256" key="7">
    <source>
        <dbReference type="ARBA" id="ARBA00022801"/>
    </source>
</evidence>
<dbReference type="InterPro" id="IPR005311">
    <property type="entry name" value="PBP_dimer"/>
</dbReference>
<feature type="domain" description="Penicillin-binding protein transpeptidase" evidence="14">
    <location>
        <begin position="306"/>
        <end position="643"/>
    </location>
</feature>
<keyword evidence="4" id="KW-0997">Cell inner membrane</keyword>
<dbReference type="Pfam" id="PF00905">
    <property type="entry name" value="Transpeptidase"/>
    <property type="match status" value="1"/>
</dbReference>
<dbReference type="GO" id="GO:0008658">
    <property type="term" value="F:penicillin binding"/>
    <property type="evidence" value="ECO:0007669"/>
    <property type="project" value="InterPro"/>
</dbReference>
<comment type="subcellular location">
    <subcellularLocation>
        <location evidence="2">Cell membrane</location>
    </subcellularLocation>
    <subcellularLocation>
        <location evidence="1">Membrane</location>
        <topology evidence="1">Single-pass membrane protein</topology>
    </subcellularLocation>
</comment>
<dbReference type="Gene3D" id="3.30.1390.30">
    <property type="entry name" value="Penicillin-binding protein 2a, domain 3"/>
    <property type="match status" value="1"/>
</dbReference>
<keyword evidence="10 13" id="KW-1133">Transmembrane helix</keyword>
<dbReference type="PANTHER" id="PTHR30627">
    <property type="entry name" value="PEPTIDOGLYCAN D,D-TRANSPEPTIDASE"/>
    <property type="match status" value="1"/>
</dbReference>
<dbReference type="AlphaFoldDB" id="A0A2M7TEI0"/>
<dbReference type="InterPro" id="IPR012338">
    <property type="entry name" value="Beta-lactam/transpept-like"/>
</dbReference>
<dbReference type="GO" id="GO:0071972">
    <property type="term" value="F:peptidoglycan L,D-transpeptidase activity"/>
    <property type="evidence" value="ECO:0007669"/>
    <property type="project" value="TreeGrafter"/>
</dbReference>
<evidence type="ECO:0000256" key="13">
    <source>
        <dbReference type="SAM" id="Phobius"/>
    </source>
</evidence>
<evidence type="ECO:0000256" key="1">
    <source>
        <dbReference type="ARBA" id="ARBA00004167"/>
    </source>
</evidence>
<dbReference type="GO" id="GO:0009252">
    <property type="term" value="P:peptidoglycan biosynthetic process"/>
    <property type="evidence" value="ECO:0007669"/>
    <property type="project" value="UniProtKB-KW"/>
</dbReference>
<dbReference type="InterPro" id="IPR036138">
    <property type="entry name" value="PBP_dimer_sf"/>
</dbReference>
<dbReference type="NCBIfam" id="TIGR03423">
    <property type="entry name" value="pbp2_mrdA"/>
    <property type="match status" value="1"/>
</dbReference>
<dbReference type="Pfam" id="PF03717">
    <property type="entry name" value="PBP_dimer"/>
    <property type="match status" value="1"/>
</dbReference>